<dbReference type="RefSeq" id="WP_229744266.1">
    <property type="nucleotide sequence ID" value="NZ_BMFD01000004.1"/>
</dbReference>
<sequence length="411" mass="46602">MNLFGFNMLKARIQTIALLSILFFKTSVLVQAQTVESDERALLNVNEGIRFSKDSLFLMNFRFRMQNRAGFNSIYDGDNLSIEQFEMRVRRLRLRFDGYVMSPKFQYYIQLAFSKADLDLETGDIAQPVRDAILYYTVNQNLYFGFGQSKLPGNRERVISSGNLQFADRSIVNGLFTLDRDFGLFGYYTLRTKRSSLFLLKGAISTGDGRNASAFNNGLSYTGRVEFLPFGAFTNSGDYSEGDLEFETKPKLSIGITLSENQKAFRAGGQLGAELYEARTLNSFIADAMFKYQGWALMSEYMSRSAVDPVTRNDQGDVRFAVVGRGVNTHLSKMISTKSELALRYAFVVPDEAIETFQDRIDETILGYTHYLNGHRIKVQANIGYRWLEGLSQIENASNSWTGLFQVEFGI</sequence>
<accession>A0ABQ1M9U6</accession>
<proteinExistence type="predicted"/>
<dbReference type="InterPro" id="IPR023614">
    <property type="entry name" value="Porin_dom_sf"/>
</dbReference>
<protein>
    <recommendedName>
        <fullName evidence="3">Phosphate-selective porin O and P</fullName>
    </recommendedName>
</protein>
<dbReference type="Pfam" id="PF07396">
    <property type="entry name" value="Porin_O_P"/>
    <property type="match status" value="1"/>
</dbReference>
<name>A0ABQ1M9U6_9BACT</name>
<dbReference type="Gene3D" id="2.40.160.10">
    <property type="entry name" value="Porin"/>
    <property type="match status" value="1"/>
</dbReference>
<dbReference type="Proteomes" id="UP000635885">
    <property type="component" value="Unassembled WGS sequence"/>
</dbReference>
<organism evidence="1 2">
    <name type="scientific">Belliella aquatica</name>
    <dbReference type="NCBI Taxonomy" id="1323734"/>
    <lineage>
        <taxon>Bacteria</taxon>
        <taxon>Pseudomonadati</taxon>
        <taxon>Bacteroidota</taxon>
        <taxon>Cytophagia</taxon>
        <taxon>Cytophagales</taxon>
        <taxon>Cyclobacteriaceae</taxon>
        <taxon>Belliella</taxon>
    </lineage>
</organism>
<dbReference type="InterPro" id="IPR010870">
    <property type="entry name" value="Porin_O/P"/>
</dbReference>
<gene>
    <name evidence="1" type="ORF">GCM10010993_15190</name>
</gene>
<dbReference type="EMBL" id="BMFD01000004">
    <property type="protein sequence ID" value="GGC37307.1"/>
    <property type="molecule type" value="Genomic_DNA"/>
</dbReference>
<evidence type="ECO:0008006" key="3">
    <source>
        <dbReference type="Google" id="ProtNLM"/>
    </source>
</evidence>
<reference evidence="2" key="1">
    <citation type="journal article" date="2019" name="Int. J. Syst. Evol. Microbiol.">
        <title>The Global Catalogue of Microorganisms (GCM) 10K type strain sequencing project: providing services to taxonomists for standard genome sequencing and annotation.</title>
        <authorList>
            <consortium name="The Broad Institute Genomics Platform"/>
            <consortium name="The Broad Institute Genome Sequencing Center for Infectious Disease"/>
            <person name="Wu L."/>
            <person name="Ma J."/>
        </authorList>
    </citation>
    <scope>NUCLEOTIDE SEQUENCE [LARGE SCALE GENOMIC DNA]</scope>
    <source>
        <strain evidence="2">CGMCC 1.12479</strain>
    </source>
</reference>
<comment type="caution">
    <text evidence="1">The sequence shown here is derived from an EMBL/GenBank/DDBJ whole genome shotgun (WGS) entry which is preliminary data.</text>
</comment>
<evidence type="ECO:0000313" key="1">
    <source>
        <dbReference type="EMBL" id="GGC37307.1"/>
    </source>
</evidence>
<dbReference type="SUPFAM" id="SSF56935">
    <property type="entry name" value="Porins"/>
    <property type="match status" value="1"/>
</dbReference>
<keyword evidence="2" id="KW-1185">Reference proteome</keyword>
<evidence type="ECO:0000313" key="2">
    <source>
        <dbReference type="Proteomes" id="UP000635885"/>
    </source>
</evidence>